<evidence type="ECO:0000313" key="3">
    <source>
        <dbReference type="Proteomes" id="UP000268230"/>
    </source>
</evidence>
<dbReference type="KEGG" id="pory:EJA05_10920"/>
<feature type="signal peptide" evidence="1">
    <location>
        <begin position="1"/>
        <end position="24"/>
    </location>
</feature>
<sequence length="130" mass="15836">MKLPTPRMLLLGLFALVAVGSASASPMKTSSPVHAAEVAAPQAPAPANPWPSLASTVAEQPATLLAHDDRYYRDDRWHDRREDWRREQWRKEQWRREQYRREMERRHNWERYHDRARQDRYYDDRRYYRR</sequence>
<gene>
    <name evidence="2" type="ORF">EJA05_10920</name>
</gene>
<evidence type="ECO:0000256" key="1">
    <source>
        <dbReference type="SAM" id="SignalP"/>
    </source>
</evidence>
<proteinExistence type="predicted"/>
<dbReference type="Proteomes" id="UP000268230">
    <property type="component" value="Chromosome"/>
</dbReference>
<feature type="chain" id="PRO_5019023274" evidence="1">
    <location>
        <begin position="25"/>
        <end position="130"/>
    </location>
</feature>
<reference evidence="2 3" key="1">
    <citation type="submission" date="2018-12" db="EMBL/GenBank/DDBJ databases">
        <authorList>
            <person name="Li S."/>
            <person name="Yang R."/>
            <person name="Chen G."/>
            <person name="Zou L."/>
            <person name="Zhang C."/>
            <person name="Chen Y."/>
            <person name="Liu Z."/>
            <person name="Li Y."/>
            <person name="Yan Y."/>
            <person name="Huang M."/>
            <person name="Chen T."/>
        </authorList>
    </citation>
    <scope>NUCLEOTIDE SEQUENCE [LARGE SCALE GENOMIC DNA]</scope>
    <source>
        <strain evidence="2 3">1257</strain>
    </source>
</reference>
<evidence type="ECO:0000313" key="2">
    <source>
        <dbReference type="EMBL" id="AZL68213.1"/>
    </source>
</evidence>
<dbReference type="AlphaFoldDB" id="A0A3S8UIV5"/>
<organism evidence="2 3">
    <name type="scientific">Pseudomonas entomophila</name>
    <dbReference type="NCBI Taxonomy" id="312306"/>
    <lineage>
        <taxon>Bacteria</taxon>
        <taxon>Pseudomonadati</taxon>
        <taxon>Pseudomonadota</taxon>
        <taxon>Gammaproteobacteria</taxon>
        <taxon>Pseudomonadales</taxon>
        <taxon>Pseudomonadaceae</taxon>
        <taxon>Pseudomonas</taxon>
    </lineage>
</organism>
<protein>
    <submittedName>
        <fullName evidence="2">Uncharacterized protein</fullName>
    </submittedName>
</protein>
<keyword evidence="1" id="KW-0732">Signal</keyword>
<accession>A0A3S8UIV5</accession>
<dbReference type="EMBL" id="CP034338">
    <property type="protein sequence ID" value="AZL68213.1"/>
    <property type="molecule type" value="Genomic_DNA"/>
</dbReference>
<name>A0A3S8UIV5_9PSED</name>